<dbReference type="GO" id="GO:0004040">
    <property type="term" value="F:amidase activity"/>
    <property type="evidence" value="ECO:0007669"/>
    <property type="project" value="UniProtKB-EC"/>
</dbReference>
<evidence type="ECO:0000259" key="2">
    <source>
        <dbReference type="Pfam" id="PF01425"/>
    </source>
</evidence>
<evidence type="ECO:0000313" key="4">
    <source>
        <dbReference type="Proteomes" id="UP000548787"/>
    </source>
</evidence>
<reference evidence="3 4" key="1">
    <citation type="submission" date="2020-05" db="EMBL/GenBank/DDBJ databases">
        <authorList>
            <person name="Carlin C.R."/>
        </authorList>
    </citation>
    <scope>NUCLEOTIDE SEQUENCE [LARGE SCALE GENOMIC DNA]</scope>
    <source>
        <strain evidence="3 4">FSL W9-0585</strain>
    </source>
</reference>
<reference evidence="3 4" key="2">
    <citation type="submission" date="2020-08" db="EMBL/GenBank/DDBJ databases">
        <title>Listeria ohnekaius sp. nov. and Listeria portnoyii sp. nov. isolated from non-agricultural and natural environments.</title>
        <authorList>
            <person name="Weller D."/>
            <person name="Belias A.M."/>
            <person name="Liao J."/>
            <person name="Guo S."/>
            <person name="Orsi R.H."/>
            <person name="Wiedmann M."/>
        </authorList>
    </citation>
    <scope>NUCLEOTIDE SEQUENCE [LARGE SCALE GENOMIC DNA]</scope>
    <source>
        <strain evidence="3 4">FSL W9-0585</strain>
    </source>
</reference>
<dbReference type="Pfam" id="PF01425">
    <property type="entry name" value="Amidase"/>
    <property type="match status" value="1"/>
</dbReference>
<dbReference type="AlphaFoldDB" id="A0A7W1T502"/>
<dbReference type="Proteomes" id="UP000548787">
    <property type="component" value="Unassembled WGS sequence"/>
</dbReference>
<dbReference type="NCBIfam" id="NF005219">
    <property type="entry name" value="PRK06707.1"/>
    <property type="match status" value="1"/>
</dbReference>
<accession>A0A7W1T502</accession>
<dbReference type="EC" id="3.5.1.4" evidence="3"/>
<feature type="domain" description="Amidase" evidence="2">
    <location>
        <begin position="89"/>
        <end position="492"/>
    </location>
</feature>
<dbReference type="InterPro" id="IPR036928">
    <property type="entry name" value="AS_sf"/>
</dbReference>
<sequence length="517" mass="55820">MKKGIIIGSTMVVLILGIGVTYWLMNIEDATKPGEAIMYEQNRVLDPVNKQLKTVDISTLESKEKLVVGADIQQIQQLVATNKLSYEELVGIYLNRIKKYDKNGPKLNAITEINPDVLDEARELDKNPTVNKDALYGMPVLLKDNIGTEKMATSAGAVALQDWVIGKDATIVKNLKASGALILGKTNMSEWANYMDVSMPSGYSGKIGQDKNPYLEATPSGSSAGSATAVTSDFATVTIGTETNGSIISPALAQSAVGFKPSHGAVSGELVIPLSRHFDTPGPITRTVEDAYLTTSALMGRTKKAKLSKDALKGKRIGILFEADDAISKKIVSDLEKAGAKVMKSKGLEESQQDYEAFDEILQADFKHDLNQFLKENQAPMKDLAAIIAFNKSDKTRNMKYGQGNLENAEKNQATAAAIDVRAKELIKKSSQHIESLLAANSLDALVAIDDNNLFLVPIAGNPELTIPAGYDDNGQPVGMTFVVRNKADETIFAMGYAYEQASKNRKGPILPGNDSK</sequence>
<dbReference type="PANTHER" id="PTHR42678">
    <property type="entry name" value="AMIDASE"/>
    <property type="match status" value="1"/>
</dbReference>
<keyword evidence="1" id="KW-1133">Transmembrane helix</keyword>
<dbReference type="RefSeq" id="WP_181675838.1">
    <property type="nucleotide sequence ID" value="NZ_JABJVM010000003.1"/>
</dbReference>
<evidence type="ECO:0000256" key="1">
    <source>
        <dbReference type="SAM" id="Phobius"/>
    </source>
</evidence>
<keyword evidence="1" id="KW-0812">Transmembrane</keyword>
<proteinExistence type="predicted"/>
<evidence type="ECO:0000313" key="3">
    <source>
        <dbReference type="EMBL" id="MBA3925618.1"/>
    </source>
</evidence>
<keyword evidence="3" id="KW-0378">Hydrolase</keyword>
<comment type="caution">
    <text evidence="3">The sequence shown here is derived from an EMBL/GenBank/DDBJ whole genome shotgun (WGS) entry which is preliminary data.</text>
</comment>
<feature type="transmembrane region" description="Helical" evidence="1">
    <location>
        <begin position="5"/>
        <end position="25"/>
    </location>
</feature>
<keyword evidence="4" id="KW-1185">Reference proteome</keyword>
<dbReference type="PANTHER" id="PTHR42678:SF34">
    <property type="entry name" value="OS04G0183300 PROTEIN"/>
    <property type="match status" value="1"/>
</dbReference>
<keyword evidence="1" id="KW-0472">Membrane</keyword>
<dbReference type="InterPro" id="IPR023631">
    <property type="entry name" value="Amidase_dom"/>
</dbReference>
<organism evidence="3 4">
    <name type="scientific">Listeria rustica</name>
    <dbReference type="NCBI Taxonomy" id="2713503"/>
    <lineage>
        <taxon>Bacteria</taxon>
        <taxon>Bacillati</taxon>
        <taxon>Bacillota</taxon>
        <taxon>Bacilli</taxon>
        <taxon>Bacillales</taxon>
        <taxon>Listeriaceae</taxon>
        <taxon>Listeria</taxon>
    </lineage>
</organism>
<protein>
    <submittedName>
        <fullName evidence="3">Amidase</fullName>
        <ecNumber evidence="3">3.5.1.4</ecNumber>
    </submittedName>
</protein>
<gene>
    <name evidence="3" type="ORF">HPK16_04605</name>
</gene>
<name>A0A7W1T502_9LIST</name>
<dbReference type="EMBL" id="JABJVM010000003">
    <property type="protein sequence ID" value="MBA3925618.1"/>
    <property type="molecule type" value="Genomic_DNA"/>
</dbReference>
<dbReference type="Gene3D" id="3.90.1300.10">
    <property type="entry name" value="Amidase signature (AS) domain"/>
    <property type="match status" value="1"/>
</dbReference>
<dbReference type="SUPFAM" id="SSF75304">
    <property type="entry name" value="Amidase signature (AS) enzymes"/>
    <property type="match status" value="1"/>
</dbReference>